<dbReference type="RefSeq" id="WP_144321011.1">
    <property type="nucleotide sequence ID" value="NZ_CP040916.1"/>
</dbReference>
<sequence length="148" mass="15537">MTNPTAPPSPPPPAAPLTHTWSTSYPMTPAAAGLARQGARWRLTAWRWVGDVDDAVLVVSELVANAARHGRVAGHCLWLRLAVVAGGELVVDVSDPVGEFPGFGAGAPPATGEGGRGLLVVRELAQDVGWFPRHDQGKTVRALLPRKG</sequence>
<dbReference type="InterPro" id="IPR003594">
    <property type="entry name" value="HATPase_dom"/>
</dbReference>
<gene>
    <name evidence="3" type="ORF">FH965_27040</name>
</gene>
<keyword evidence="3" id="KW-0067">ATP-binding</keyword>
<dbReference type="Proteomes" id="UP000316806">
    <property type="component" value="Chromosome"/>
</dbReference>
<dbReference type="PANTHER" id="PTHR35526">
    <property type="entry name" value="ANTI-SIGMA-F FACTOR RSBW-RELATED"/>
    <property type="match status" value="1"/>
</dbReference>
<evidence type="ECO:0000259" key="2">
    <source>
        <dbReference type="Pfam" id="PF13581"/>
    </source>
</evidence>
<reference evidence="3 4" key="1">
    <citation type="journal article" date="2019" name="J. Ind. Microbiol. Biotechnol.">
        <title>The complete genomic sequence of Streptomyces spectabilis NRRL-2792 and identification of secondary metabolite biosynthetic gene clusters.</title>
        <authorList>
            <person name="Sinha A."/>
            <person name="Phillips-Salemka S."/>
            <person name="Niraula T.A."/>
            <person name="Short K.A."/>
            <person name="Niraula N.P."/>
        </authorList>
    </citation>
    <scope>NUCLEOTIDE SEQUENCE [LARGE SCALE GENOMIC DNA]</scope>
    <source>
        <strain evidence="3 4">NRRL 2792</strain>
    </source>
</reference>
<keyword evidence="1" id="KW-0723">Serine/threonine-protein kinase</keyword>
<proteinExistence type="predicted"/>
<dbReference type="GO" id="GO:0004674">
    <property type="term" value="F:protein serine/threonine kinase activity"/>
    <property type="evidence" value="ECO:0007669"/>
    <property type="project" value="UniProtKB-KW"/>
</dbReference>
<dbReference type="PANTHER" id="PTHR35526:SF3">
    <property type="entry name" value="ANTI-SIGMA-F FACTOR RSBW"/>
    <property type="match status" value="1"/>
</dbReference>
<dbReference type="Pfam" id="PF13581">
    <property type="entry name" value="HATPase_c_2"/>
    <property type="match status" value="1"/>
</dbReference>
<dbReference type="InterPro" id="IPR050267">
    <property type="entry name" value="Anti-sigma-factor_SerPK"/>
</dbReference>
<dbReference type="GO" id="GO:0005524">
    <property type="term" value="F:ATP binding"/>
    <property type="evidence" value="ECO:0007669"/>
    <property type="project" value="UniProtKB-KW"/>
</dbReference>
<name>A0A516RDP5_STRST</name>
<organism evidence="3 4">
    <name type="scientific">Streptomyces spectabilis</name>
    <dbReference type="NCBI Taxonomy" id="68270"/>
    <lineage>
        <taxon>Bacteria</taxon>
        <taxon>Bacillati</taxon>
        <taxon>Actinomycetota</taxon>
        <taxon>Actinomycetes</taxon>
        <taxon>Kitasatosporales</taxon>
        <taxon>Streptomycetaceae</taxon>
        <taxon>Streptomyces</taxon>
    </lineage>
</organism>
<accession>A0A516RDP5</accession>
<dbReference type="CDD" id="cd16936">
    <property type="entry name" value="HATPase_RsbW-like"/>
    <property type="match status" value="1"/>
</dbReference>
<evidence type="ECO:0000313" key="3">
    <source>
        <dbReference type="EMBL" id="QDQ13765.1"/>
    </source>
</evidence>
<feature type="domain" description="Histidine kinase/HSP90-like ATPase" evidence="2">
    <location>
        <begin position="50"/>
        <end position="142"/>
    </location>
</feature>
<dbReference type="Gene3D" id="3.30.565.10">
    <property type="entry name" value="Histidine kinase-like ATPase, C-terminal domain"/>
    <property type="match status" value="1"/>
</dbReference>
<keyword evidence="1" id="KW-0418">Kinase</keyword>
<protein>
    <submittedName>
        <fullName evidence="3">ATP-binding protein</fullName>
    </submittedName>
</protein>
<dbReference type="EMBL" id="CP040916">
    <property type="protein sequence ID" value="QDQ13765.1"/>
    <property type="molecule type" value="Genomic_DNA"/>
</dbReference>
<dbReference type="InterPro" id="IPR036890">
    <property type="entry name" value="HATPase_C_sf"/>
</dbReference>
<evidence type="ECO:0000313" key="4">
    <source>
        <dbReference type="Proteomes" id="UP000316806"/>
    </source>
</evidence>
<keyword evidence="1" id="KW-0808">Transferase</keyword>
<dbReference type="SUPFAM" id="SSF55874">
    <property type="entry name" value="ATPase domain of HSP90 chaperone/DNA topoisomerase II/histidine kinase"/>
    <property type="match status" value="1"/>
</dbReference>
<evidence type="ECO:0000256" key="1">
    <source>
        <dbReference type="ARBA" id="ARBA00022527"/>
    </source>
</evidence>
<dbReference type="AlphaFoldDB" id="A0A516RDP5"/>
<keyword evidence="3" id="KW-0547">Nucleotide-binding</keyword>